<accession>A0ACC0TSN0</accession>
<keyword evidence="2" id="KW-1185">Reference proteome</keyword>
<organism evidence="1 2">
    <name type="scientific">Russula earlei</name>
    <dbReference type="NCBI Taxonomy" id="71964"/>
    <lineage>
        <taxon>Eukaryota</taxon>
        <taxon>Fungi</taxon>
        <taxon>Dikarya</taxon>
        <taxon>Basidiomycota</taxon>
        <taxon>Agaricomycotina</taxon>
        <taxon>Agaricomycetes</taxon>
        <taxon>Russulales</taxon>
        <taxon>Russulaceae</taxon>
        <taxon>Russula</taxon>
    </lineage>
</organism>
<dbReference type="Proteomes" id="UP001207468">
    <property type="component" value="Unassembled WGS sequence"/>
</dbReference>
<evidence type="ECO:0000313" key="2">
    <source>
        <dbReference type="Proteomes" id="UP001207468"/>
    </source>
</evidence>
<proteinExistence type="predicted"/>
<comment type="caution">
    <text evidence="1">The sequence shown here is derived from an EMBL/GenBank/DDBJ whole genome shotgun (WGS) entry which is preliminary data.</text>
</comment>
<dbReference type="EMBL" id="JAGFNK010001091">
    <property type="protein sequence ID" value="KAI9435011.1"/>
    <property type="molecule type" value="Genomic_DNA"/>
</dbReference>
<name>A0ACC0TSN0_9AGAM</name>
<evidence type="ECO:0000313" key="1">
    <source>
        <dbReference type="EMBL" id="KAI9435011.1"/>
    </source>
</evidence>
<sequence>MLLQPQRRNKSQDIRYCSTINGLTNPWAPFASKIDWEIAKWAKLQGAGSTAFLDLLAIGGVCEALGPSYKSSNQLNRIIDEHLPGRPAFHHHEVIVAGEAFEFFSHNVIECLTALWGDVDFAEHLIMEPECHYVDTDKTIHCFFNMQTGKWGWCTQKELEAWTGEKNCTIVPVLISSDKTQLTVFHGKTAYPVYMTIGNLPKDIQQKPS</sequence>
<protein>
    <submittedName>
        <fullName evidence="1">Uncharacterized protein</fullName>
    </submittedName>
</protein>
<gene>
    <name evidence="1" type="ORF">F5148DRAFT_1294986</name>
</gene>
<reference evidence="1" key="1">
    <citation type="submission" date="2021-03" db="EMBL/GenBank/DDBJ databases">
        <title>Evolutionary priming and transition to the ectomycorrhizal habit in an iconic lineage of mushroom-forming fungi: is preadaptation a requirement?</title>
        <authorList>
            <consortium name="DOE Joint Genome Institute"/>
            <person name="Looney B.P."/>
            <person name="Miyauchi S."/>
            <person name="Morin E."/>
            <person name="Drula E."/>
            <person name="Courty P.E."/>
            <person name="Chicoki N."/>
            <person name="Fauchery L."/>
            <person name="Kohler A."/>
            <person name="Kuo A."/>
            <person name="LaButti K."/>
            <person name="Pangilinan J."/>
            <person name="Lipzen A."/>
            <person name="Riley R."/>
            <person name="Andreopoulos W."/>
            <person name="He G."/>
            <person name="Johnson J."/>
            <person name="Barry K.W."/>
            <person name="Grigoriev I.V."/>
            <person name="Nagy L."/>
            <person name="Hibbett D."/>
            <person name="Henrissat B."/>
            <person name="Matheny P.B."/>
            <person name="Labbe J."/>
            <person name="Martin A.F."/>
        </authorList>
    </citation>
    <scope>NUCLEOTIDE SEQUENCE</scope>
    <source>
        <strain evidence="1">BPL698</strain>
    </source>
</reference>